<feature type="transmembrane region" description="Helical" evidence="5">
    <location>
        <begin position="690"/>
        <end position="711"/>
    </location>
</feature>
<name>A0A4R6X2W7_9PROT</name>
<dbReference type="Gene3D" id="3.40.190.10">
    <property type="entry name" value="Periplasmic binding protein-like II"/>
    <property type="match status" value="2"/>
</dbReference>
<feature type="domain" description="ABC transmembrane type-1" evidence="8">
    <location>
        <begin position="562"/>
        <end position="778"/>
    </location>
</feature>
<evidence type="ECO:0000256" key="6">
    <source>
        <dbReference type="RuleBase" id="RU363054"/>
    </source>
</evidence>
<proteinExistence type="inferred from homology"/>
<dbReference type="Gene3D" id="1.10.3720.10">
    <property type="entry name" value="MetI-like"/>
    <property type="match status" value="1"/>
</dbReference>
<comment type="subcellular location">
    <subcellularLocation>
        <location evidence="6">Cell inner membrane</location>
        <topology evidence="6">Multi-pass membrane protein</topology>
    </subcellularLocation>
    <subcellularLocation>
        <location evidence="1 5">Cell membrane</location>
        <topology evidence="1 5">Multi-pass membrane protein</topology>
    </subcellularLocation>
</comment>
<evidence type="ECO:0000256" key="4">
    <source>
        <dbReference type="ARBA" id="ARBA00023136"/>
    </source>
</evidence>
<dbReference type="GO" id="GO:0005315">
    <property type="term" value="F:phosphate transmembrane transporter activity"/>
    <property type="evidence" value="ECO:0007669"/>
    <property type="project" value="InterPro"/>
</dbReference>
<keyword evidence="10" id="KW-1185">Reference proteome</keyword>
<comment type="caution">
    <text evidence="9">The sequence shown here is derived from an EMBL/GenBank/DDBJ whole genome shotgun (WGS) entry which is preliminary data.</text>
</comment>
<evidence type="ECO:0000256" key="1">
    <source>
        <dbReference type="ARBA" id="ARBA00004651"/>
    </source>
</evidence>
<keyword evidence="3 5" id="KW-1133">Transmembrane helix</keyword>
<feature type="transmembrane region" description="Helical" evidence="5">
    <location>
        <begin position="457"/>
        <end position="477"/>
    </location>
</feature>
<dbReference type="Pfam" id="PF00528">
    <property type="entry name" value="BPD_transp_1"/>
    <property type="match status" value="1"/>
</dbReference>
<feature type="transmembrane region" description="Helical" evidence="5">
    <location>
        <begin position="599"/>
        <end position="622"/>
    </location>
</feature>
<sequence>MVRDRRPAAPAQTPAPIPGQPDEGQPPRGLLAALAVALSLVLGLAAPAQARDQIHIVGSSTVYPFSTAVAEHFGSGEFRAPVVEASGTGGGFKLFCAGLGANTPDIANASRQIKDSEVETCRANGVTEIVEIEIGYDGIVLASSKQAPSRALNLRDLYLALAKTVPVDGALVPNPYRSWNEINPALPAARIEVLGPPPTSGTRDAFLELVMEPACHAFPEVAAIADKNQQKALCQTLREDGAYIDAGENDNLIVQKLSGNPAAFGILGYSFLADNLDRLQGSAVDGVAPTEENIIGGAYRIARKLYIYVKKQHLELVPGLGEFVAEFVSDRASGPQGYLADKGMIPMPAPEHDIVAAAALAALPIASSLGAGLDLGPAAALLPWGTVALLLILSSIGFQLGRRRAFASVGGRARQLHSLPGYHGIFVGLGAFLPGALALLAGVFVVRSLPAESSRDVIWAAIAAATFAAAAIGLAWAQRHISAQFRARNAVERAVMVLLIVCSLLSILTTIGIVLSLVFEALRFFATVSPFEFLFGLQWSPQMAIRADQVGQSGAFGAVPVFAGTMLITIIAMAVAVPIGLMAAIYLSDYAGKKTRSWAKPLIEILAGIPTVVYGFFAALTVAPLVRNAGNALGLDVASESALAAGLVMGVMIIPFISSLSDDVMNAVPQSLRDGAYALGATKSETIRQVVVPAALPGIMGGILLAVSRAIGETMIVVMAAGLTARLTANPLDAVTTVTVQIVTLLVGDQEFDSPKTLAAFALGLVLFVVTLILNIVALHIVKKYREQYE</sequence>
<accession>A0A4R6X2W7</accession>
<dbReference type="PANTHER" id="PTHR42727">
    <property type="entry name" value="PHOSPHATE TRANSPORT SYSTEM PERMEASE PROTEIN"/>
    <property type="match status" value="1"/>
</dbReference>
<dbReference type="PANTHER" id="PTHR42727:SF1">
    <property type="entry name" value="PHOSPHATE TRANSPORT SYSTEM PERMEASE"/>
    <property type="match status" value="1"/>
</dbReference>
<comment type="caution">
    <text evidence="6">Lacks conserved residue(s) required for the propagation of feature annotation.</text>
</comment>
<keyword evidence="6" id="KW-1003">Cell membrane</keyword>
<keyword evidence="5" id="KW-0813">Transport</keyword>
<keyword evidence="6" id="KW-0592">Phosphate transport</keyword>
<feature type="transmembrane region" description="Helical" evidence="5">
    <location>
        <begin position="422"/>
        <end position="445"/>
    </location>
</feature>
<dbReference type="CDD" id="cd13654">
    <property type="entry name" value="PBP2_phosphate_like_2"/>
    <property type="match status" value="1"/>
</dbReference>
<evidence type="ECO:0000313" key="9">
    <source>
        <dbReference type="EMBL" id="TDQ86442.1"/>
    </source>
</evidence>
<comment type="similarity">
    <text evidence="6">Belongs to the binding-protein-dependent transport system permease family. CysTW subfamily.</text>
</comment>
<evidence type="ECO:0000259" key="8">
    <source>
        <dbReference type="PROSITE" id="PS50928"/>
    </source>
</evidence>
<feature type="transmembrane region" description="Helical" evidence="5">
    <location>
        <begin position="379"/>
        <end position="401"/>
    </location>
</feature>
<dbReference type="OrthoDB" id="9785113at2"/>
<evidence type="ECO:0000256" key="2">
    <source>
        <dbReference type="ARBA" id="ARBA00022692"/>
    </source>
</evidence>
<dbReference type="NCBIfam" id="TIGR02138">
    <property type="entry name" value="phosphate_pstC"/>
    <property type="match status" value="1"/>
</dbReference>
<reference evidence="9 10" key="1">
    <citation type="submission" date="2019-03" db="EMBL/GenBank/DDBJ databases">
        <title>Genomic Encyclopedia of Type Strains, Phase III (KMG-III): the genomes of soil and plant-associated and newly described type strains.</title>
        <authorList>
            <person name="Whitman W."/>
        </authorList>
    </citation>
    <scope>NUCLEOTIDE SEQUENCE [LARGE SCALE GENOMIC DNA]</scope>
    <source>
        <strain evidence="9 10">CGMCC 1.7660</strain>
    </source>
</reference>
<dbReference type="EMBL" id="SNYW01000001">
    <property type="protein sequence ID" value="TDQ86442.1"/>
    <property type="molecule type" value="Genomic_DNA"/>
</dbReference>
<dbReference type="GO" id="GO:0005886">
    <property type="term" value="C:plasma membrane"/>
    <property type="evidence" value="ECO:0007669"/>
    <property type="project" value="UniProtKB-SubCell"/>
</dbReference>
<organism evidence="9 10">
    <name type="scientific">Dongia mobilis</name>
    <dbReference type="NCBI Taxonomy" id="578943"/>
    <lineage>
        <taxon>Bacteria</taxon>
        <taxon>Pseudomonadati</taxon>
        <taxon>Pseudomonadota</taxon>
        <taxon>Alphaproteobacteria</taxon>
        <taxon>Rhodospirillales</taxon>
        <taxon>Dongiaceae</taxon>
        <taxon>Dongia</taxon>
    </lineage>
</organism>
<evidence type="ECO:0000313" key="10">
    <source>
        <dbReference type="Proteomes" id="UP000295783"/>
    </source>
</evidence>
<keyword evidence="4 5" id="KW-0472">Membrane</keyword>
<feature type="transmembrane region" description="Helical" evidence="5">
    <location>
        <begin position="561"/>
        <end position="587"/>
    </location>
</feature>
<keyword evidence="2 5" id="KW-0812">Transmembrane</keyword>
<evidence type="ECO:0000256" key="7">
    <source>
        <dbReference type="SAM" id="MobiDB-lite"/>
    </source>
</evidence>
<gene>
    <name evidence="9" type="ORF">A8950_0134</name>
</gene>
<dbReference type="SUPFAM" id="SSF161098">
    <property type="entry name" value="MetI-like"/>
    <property type="match status" value="1"/>
</dbReference>
<dbReference type="InterPro" id="IPR024370">
    <property type="entry name" value="PBP_domain"/>
</dbReference>
<dbReference type="InterPro" id="IPR000515">
    <property type="entry name" value="MetI-like"/>
</dbReference>
<evidence type="ECO:0000256" key="3">
    <source>
        <dbReference type="ARBA" id="ARBA00022989"/>
    </source>
</evidence>
<dbReference type="InterPro" id="IPR022182">
    <property type="entry name" value="PstC_N"/>
</dbReference>
<dbReference type="PROSITE" id="PS50928">
    <property type="entry name" value="ABC_TM1"/>
    <property type="match status" value="1"/>
</dbReference>
<feature type="transmembrane region" description="Helical" evidence="5">
    <location>
        <begin position="758"/>
        <end position="782"/>
    </location>
</feature>
<dbReference type="InterPro" id="IPR011864">
    <property type="entry name" value="Phosphate_PstC"/>
</dbReference>
<comment type="function">
    <text evidence="6">Part of the binding-protein-dependent transport system for phosphate; probably responsible for the translocation of the substrate across the membrane.</text>
</comment>
<keyword evidence="6" id="KW-0997">Cell inner membrane</keyword>
<dbReference type="Pfam" id="PF12501">
    <property type="entry name" value="DUF3708"/>
    <property type="match status" value="1"/>
</dbReference>
<dbReference type="GO" id="GO:0006817">
    <property type="term" value="P:phosphate ion transport"/>
    <property type="evidence" value="ECO:0007669"/>
    <property type="project" value="UniProtKB-KW"/>
</dbReference>
<evidence type="ECO:0000256" key="5">
    <source>
        <dbReference type="RuleBase" id="RU363032"/>
    </source>
</evidence>
<protein>
    <recommendedName>
        <fullName evidence="6">Phosphate transport system permease protein</fullName>
    </recommendedName>
</protein>
<dbReference type="Proteomes" id="UP000295783">
    <property type="component" value="Unassembled WGS sequence"/>
</dbReference>
<dbReference type="CDD" id="cd06261">
    <property type="entry name" value="TM_PBP2"/>
    <property type="match status" value="1"/>
</dbReference>
<dbReference type="SUPFAM" id="SSF53850">
    <property type="entry name" value="Periplasmic binding protein-like II"/>
    <property type="match status" value="1"/>
</dbReference>
<feature type="transmembrane region" description="Helical" evidence="5">
    <location>
        <begin position="497"/>
        <end position="519"/>
    </location>
</feature>
<dbReference type="InterPro" id="IPR035906">
    <property type="entry name" value="MetI-like_sf"/>
</dbReference>
<feature type="transmembrane region" description="Helical" evidence="5">
    <location>
        <begin position="642"/>
        <end position="660"/>
    </location>
</feature>
<dbReference type="Pfam" id="PF12849">
    <property type="entry name" value="PBP_like_2"/>
    <property type="match status" value="1"/>
</dbReference>
<dbReference type="AlphaFoldDB" id="A0A4R6X2W7"/>
<feature type="region of interest" description="Disordered" evidence="7">
    <location>
        <begin position="1"/>
        <end position="26"/>
    </location>
</feature>